<dbReference type="PROSITE" id="PS00913">
    <property type="entry name" value="ADH_IRON_1"/>
    <property type="match status" value="1"/>
</dbReference>
<dbReference type="Gene3D" id="3.40.50.1970">
    <property type="match status" value="1"/>
</dbReference>
<evidence type="ECO:0000313" key="7">
    <source>
        <dbReference type="Proteomes" id="UP000036873"/>
    </source>
</evidence>
<evidence type="ECO:0000259" key="5">
    <source>
        <dbReference type="Pfam" id="PF25137"/>
    </source>
</evidence>
<dbReference type="SUPFAM" id="SSF56796">
    <property type="entry name" value="Dehydroquinate synthase-like"/>
    <property type="match status" value="1"/>
</dbReference>
<dbReference type="Proteomes" id="UP000036873">
    <property type="component" value="Unassembled WGS sequence"/>
</dbReference>
<dbReference type="InterPro" id="IPR001670">
    <property type="entry name" value="ADH_Fe/GldA"/>
</dbReference>
<reference evidence="7" key="1">
    <citation type="submission" date="2015-07" db="EMBL/GenBank/DDBJ databases">
        <title>Draft genome sequence of Acetobacterium bakii DSM 8293, a potential psychrophilic chemical producer through syngas fermentation.</title>
        <authorList>
            <person name="Song Y."/>
            <person name="Hwang S."/>
            <person name="Cho B.-K."/>
        </authorList>
    </citation>
    <scope>NUCLEOTIDE SEQUENCE [LARGE SCALE GENOMIC DNA]</scope>
    <source>
        <strain evidence="7">DSM 8239</strain>
    </source>
</reference>
<name>A0A0L6U238_9FIRM</name>
<feature type="domain" description="Alcohol dehydrogenase iron-type/glycerol dehydrogenase GldA" evidence="4">
    <location>
        <begin position="9"/>
        <end position="167"/>
    </location>
</feature>
<dbReference type="Gene3D" id="1.20.1090.10">
    <property type="entry name" value="Dehydroquinate synthase-like - alpha domain"/>
    <property type="match status" value="1"/>
</dbReference>
<dbReference type="EMBL" id="LGYO01000022">
    <property type="protein sequence ID" value="KNZ41835.1"/>
    <property type="molecule type" value="Genomic_DNA"/>
</dbReference>
<evidence type="ECO:0000256" key="3">
    <source>
        <dbReference type="ARBA" id="ARBA00023027"/>
    </source>
</evidence>
<protein>
    <submittedName>
        <fullName evidence="6">Butanol dehydrogenase</fullName>
    </submittedName>
</protein>
<dbReference type="Pfam" id="PF00465">
    <property type="entry name" value="Fe-ADH"/>
    <property type="match status" value="1"/>
</dbReference>
<dbReference type="Pfam" id="PF25137">
    <property type="entry name" value="ADH_Fe_C"/>
    <property type="match status" value="1"/>
</dbReference>
<evidence type="ECO:0000313" key="6">
    <source>
        <dbReference type="EMBL" id="KNZ41835.1"/>
    </source>
</evidence>
<dbReference type="FunFam" id="3.40.50.1970:FF:000003">
    <property type="entry name" value="Alcohol dehydrogenase, iron-containing"/>
    <property type="match status" value="1"/>
</dbReference>
<gene>
    <name evidence="6" type="ORF">AKG39_09430</name>
</gene>
<comment type="caution">
    <text evidence="6">The sequence shown here is derived from an EMBL/GenBank/DDBJ whole genome shotgun (WGS) entry which is preliminary data.</text>
</comment>
<evidence type="ECO:0000256" key="2">
    <source>
        <dbReference type="ARBA" id="ARBA00023002"/>
    </source>
</evidence>
<organism evidence="6 7">
    <name type="scientific">Acetobacterium bakii</name>
    <dbReference type="NCBI Taxonomy" id="52689"/>
    <lineage>
        <taxon>Bacteria</taxon>
        <taxon>Bacillati</taxon>
        <taxon>Bacillota</taxon>
        <taxon>Clostridia</taxon>
        <taxon>Eubacteriales</taxon>
        <taxon>Eubacteriaceae</taxon>
        <taxon>Acetobacterium</taxon>
    </lineage>
</organism>
<sequence>MRFFQVKPAIYYGEDALNQIDNYNFKKVCIATDQGMVQFGLLKLLTDKLDKKGIEYHIFSDIESDPSTEVVEKGLMHIIMKKPDALIALGGGSVIDAAKAIIYYNINFKRIFFEDQYVHKPTFIAIPTTAGTGSEVTEYAVITDKKKNVKIPLTDILMMPDVAILDPKLIESVPPGATAATGMDVMTHAIEAFISTENNPFARCYANKAVELVFRSLHPSYVNGSDLESKSSMQIASCMAGIAFNSAGLGITHSIAHAFGANFHMPHGLANAIVLPYVINFNGQDEKVQHQFARLLSGSGISNISGNSTATLFNKVVSLSESLNIPASLKVFGIPEEDYLKAREEMLDKAMNDICTTTNPVAVTRDSMKMVMDQAYYGV</sequence>
<comment type="similarity">
    <text evidence="1">Belongs to the iron-containing alcohol dehydrogenase family.</text>
</comment>
<dbReference type="AlphaFoldDB" id="A0A0L6U238"/>
<keyword evidence="3" id="KW-0520">NAD</keyword>
<evidence type="ECO:0000256" key="1">
    <source>
        <dbReference type="ARBA" id="ARBA00007358"/>
    </source>
</evidence>
<dbReference type="OrthoDB" id="9804734at2"/>
<keyword evidence="7" id="KW-1185">Reference proteome</keyword>
<evidence type="ECO:0000259" key="4">
    <source>
        <dbReference type="Pfam" id="PF00465"/>
    </source>
</evidence>
<dbReference type="STRING" id="52689.AKG39_09430"/>
<dbReference type="PANTHER" id="PTHR11496">
    <property type="entry name" value="ALCOHOL DEHYDROGENASE"/>
    <property type="match status" value="1"/>
</dbReference>
<dbReference type="PATRIC" id="fig|52689.4.peg.1094"/>
<dbReference type="GO" id="GO:0046872">
    <property type="term" value="F:metal ion binding"/>
    <property type="evidence" value="ECO:0007669"/>
    <property type="project" value="InterPro"/>
</dbReference>
<dbReference type="FunFam" id="1.20.1090.10:FF:000001">
    <property type="entry name" value="Aldehyde-alcohol dehydrogenase"/>
    <property type="match status" value="1"/>
</dbReference>
<accession>A0A0L6U238</accession>
<dbReference type="InterPro" id="IPR039697">
    <property type="entry name" value="Alcohol_dehydrogenase_Fe"/>
</dbReference>
<dbReference type="InterPro" id="IPR056798">
    <property type="entry name" value="ADH_Fe_C"/>
</dbReference>
<proteinExistence type="inferred from homology"/>
<dbReference type="PANTHER" id="PTHR11496:SF102">
    <property type="entry name" value="ALCOHOL DEHYDROGENASE 4"/>
    <property type="match status" value="1"/>
</dbReference>
<keyword evidence="2" id="KW-0560">Oxidoreductase</keyword>
<dbReference type="RefSeq" id="WP_050740142.1">
    <property type="nucleotide sequence ID" value="NZ_LGYO01000022.1"/>
</dbReference>
<feature type="domain" description="Fe-containing alcohol dehydrogenase-like C-terminal" evidence="5">
    <location>
        <begin position="178"/>
        <end position="376"/>
    </location>
</feature>
<dbReference type="InterPro" id="IPR018211">
    <property type="entry name" value="ADH_Fe_CS"/>
</dbReference>
<dbReference type="GO" id="GO:0004022">
    <property type="term" value="F:alcohol dehydrogenase (NAD+) activity"/>
    <property type="evidence" value="ECO:0007669"/>
    <property type="project" value="TreeGrafter"/>
</dbReference>
<dbReference type="CDD" id="cd08180">
    <property type="entry name" value="PDD"/>
    <property type="match status" value="1"/>
</dbReference>